<dbReference type="KEGG" id="sgra:EX895_000827"/>
<dbReference type="Pfam" id="PF04969">
    <property type="entry name" value="CS"/>
    <property type="match status" value="1"/>
</dbReference>
<keyword evidence="5" id="KW-1185">Reference proteome</keyword>
<sequence length="230" mass="24410">MADASASSPSSAVASGPATPRFDFYQTDTVVTISIFVKAASQDNLQVDIAEQSLHVKAVSSSTGSEFVLRIDPLFSKVDATSSSYKVLSSKIDVILHKAQPGTRWIQLQAGSSQQSVISAATPTYAASQATAAAASKPVPSRTTSKWDSFDPDADEDVSASAGAESSNTGEADINKFFQRLYADANDDTRRAMLKSYQESGGTTLSTDWGKVGKERVPTQPPDGMEAKKW</sequence>
<comment type="caution">
    <text evidence="4">The sequence shown here is derived from an EMBL/GenBank/DDBJ whole genome shotgun (WGS) entry which is preliminary data.</text>
</comment>
<dbReference type="Proteomes" id="UP000306050">
    <property type="component" value="Chromosome SGRAM_1"/>
</dbReference>
<gene>
    <name evidence="4" type="ORF">EX895_000827</name>
</gene>
<dbReference type="CDD" id="cd06466">
    <property type="entry name" value="p23_CS_SGT1_like"/>
    <property type="match status" value="1"/>
</dbReference>
<dbReference type="InterPro" id="IPR007699">
    <property type="entry name" value="SGS_dom"/>
</dbReference>
<dbReference type="PANTHER" id="PTHR45862">
    <property type="entry name" value="PROTEIN SGT1 HOMOLOG"/>
    <property type="match status" value="1"/>
</dbReference>
<dbReference type="Gene3D" id="2.60.40.790">
    <property type="match status" value="1"/>
</dbReference>
<dbReference type="GeneID" id="40723722"/>
<accession>A0A4V6EUL4</accession>
<dbReference type="SUPFAM" id="SSF49764">
    <property type="entry name" value="HSP20-like chaperones"/>
    <property type="match status" value="1"/>
</dbReference>
<reference evidence="4 5" key="1">
    <citation type="submission" date="2019-05" db="EMBL/GenBank/DDBJ databases">
        <title>Sporisorium graminicola CBS 10092 draft sequencing and annotation.</title>
        <authorList>
            <person name="Solano-Gonzalez S."/>
            <person name="Caddick M.X."/>
            <person name="Darby A."/>
        </authorList>
    </citation>
    <scope>NUCLEOTIDE SEQUENCE [LARGE SCALE GENOMIC DNA]</scope>
    <source>
        <strain evidence="4 5">CBS 10092</strain>
    </source>
</reference>
<feature type="domain" description="CS" evidence="3">
    <location>
        <begin position="17"/>
        <end position="109"/>
    </location>
</feature>
<dbReference type="OrthoDB" id="1898560at2759"/>
<dbReference type="AlphaFoldDB" id="A0A4V6EUL4"/>
<dbReference type="RefSeq" id="XP_029742814.1">
    <property type="nucleotide sequence ID" value="XM_029881428.1"/>
</dbReference>
<dbReference type="InterPro" id="IPR008978">
    <property type="entry name" value="HSP20-like_chaperone"/>
</dbReference>
<feature type="region of interest" description="Disordered" evidence="1">
    <location>
        <begin position="131"/>
        <end position="169"/>
    </location>
</feature>
<dbReference type="GO" id="GO:0051087">
    <property type="term" value="F:protein-folding chaperone binding"/>
    <property type="evidence" value="ECO:0007669"/>
    <property type="project" value="InterPro"/>
</dbReference>
<organism evidence="4 5">
    <name type="scientific">Sporisorium graminicola</name>
    <dbReference type="NCBI Taxonomy" id="280036"/>
    <lineage>
        <taxon>Eukaryota</taxon>
        <taxon>Fungi</taxon>
        <taxon>Dikarya</taxon>
        <taxon>Basidiomycota</taxon>
        <taxon>Ustilaginomycotina</taxon>
        <taxon>Ustilaginomycetes</taxon>
        <taxon>Ustilaginales</taxon>
        <taxon>Ustilaginaceae</taxon>
        <taxon>Sporisorium</taxon>
    </lineage>
</organism>
<dbReference type="PROSITE" id="PS51048">
    <property type="entry name" value="SGS"/>
    <property type="match status" value="1"/>
</dbReference>
<evidence type="ECO:0000259" key="2">
    <source>
        <dbReference type="PROSITE" id="PS51048"/>
    </source>
</evidence>
<dbReference type="InterPro" id="IPR044563">
    <property type="entry name" value="Sgt1-like"/>
</dbReference>
<protein>
    <recommendedName>
        <fullName evidence="6">SGS domain-containing protein</fullName>
    </recommendedName>
</protein>
<evidence type="ECO:0008006" key="6">
    <source>
        <dbReference type="Google" id="ProtNLM"/>
    </source>
</evidence>
<dbReference type="InterPro" id="IPR007052">
    <property type="entry name" value="CS_dom"/>
</dbReference>
<feature type="compositionally biased region" description="Polar residues" evidence="1">
    <location>
        <begin position="197"/>
        <end position="207"/>
    </location>
</feature>
<name>A0A4V6EUL4_9BASI</name>
<dbReference type="PROSITE" id="PS51203">
    <property type="entry name" value="CS"/>
    <property type="match status" value="1"/>
</dbReference>
<feature type="region of interest" description="Disordered" evidence="1">
    <location>
        <begin position="193"/>
        <end position="230"/>
    </location>
</feature>
<dbReference type="EMBL" id="SRRM01000002">
    <property type="protein sequence ID" value="TKY90829.1"/>
    <property type="molecule type" value="Genomic_DNA"/>
</dbReference>
<evidence type="ECO:0000313" key="5">
    <source>
        <dbReference type="Proteomes" id="UP000306050"/>
    </source>
</evidence>
<evidence type="ECO:0000313" key="4">
    <source>
        <dbReference type="EMBL" id="TKY90829.1"/>
    </source>
</evidence>
<feature type="domain" description="SGS" evidence="2">
    <location>
        <begin position="136"/>
        <end position="230"/>
    </location>
</feature>
<evidence type="ECO:0000256" key="1">
    <source>
        <dbReference type="SAM" id="MobiDB-lite"/>
    </source>
</evidence>
<evidence type="ECO:0000259" key="3">
    <source>
        <dbReference type="PROSITE" id="PS51203"/>
    </source>
</evidence>
<dbReference type="Pfam" id="PF05002">
    <property type="entry name" value="SGS"/>
    <property type="match status" value="1"/>
</dbReference>
<proteinExistence type="predicted"/>